<organism evidence="2 3">
    <name type="scientific">Rickenella mellea</name>
    <dbReference type="NCBI Taxonomy" id="50990"/>
    <lineage>
        <taxon>Eukaryota</taxon>
        <taxon>Fungi</taxon>
        <taxon>Dikarya</taxon>
        <taxon>Basidiomycota</taxon>
        <taxon>Agaricomycotina</taxon>
        <taxon>Agaricomycetes</taxon>
        <taxon>Hymenochaetales</taxon>
        <taxon>Rickenellaceae</taxon>
        <taxon>Rickenella</taxon>
    </lineage>
</organism>
<sequence>MPKPIRQDNYTRSLFQASLFQANRPVAPADTGSRASSSSFSESESGASSREASLVHARPAGTNQAITRIAKQCVGCNSASLQECFETKRDNRDECWHPECYRMNKSYLRTSYMILAGGNEPAQTDKVRRETRPVHNISCIQVNVPLTDVIFFLNRQQRRIWIRRIHRTL</sequence>
<dbReference type="VEuPathDB" id="FungiDB:BD410DRAFT_278944"/>
<reference evidence="2 3" key="1">
    <citation type="submission" date="2018-06" db="EMBL/GenBank/DDBJ databases">
        <title>A transcriptomic atlas of mushroom development highlights an independent origin of complex multicellularity.</title>
        <authorList>
            <consortium name="DOE Joint Genome Institute"/>
            <person name="Krizsan K."/>
            <person name="Almasi E."/>
            <person name="Merenyi Z."/>
            <person name="Sahu N."/>
            <person name="Viragh M."/>
            <person name="Koszo T."/>
            <person name="Mondo S."/>
            <person name="Kiss B."/>
            <person name="Balint B."/>
            <person name="Kues U."/>
            <person name="Barry K."/>
            <person name="Hegedus J.C."/>
            <person name="Henrissat B."/>
            <person name="Johnson J."/>
            <person name="Lipzen A."/>
            <person name="Ohm R."/>
            <person name="Nagy I."/>
            <person name="Pangilinan J."/>
            <person name="Yan J."/>
            <person name="Xiong Y."/>
            <person name="Grigoriev I.V."/>
            <person name="Hibbett D.S."/>
            <person name="Nagy L.G."/>
        </authorList>
    </citation>
    <scope>NUCLEOTIDE SEQUENCE [LARGE SCALE GENOMIC DNA]</scope>
    <source>
        <strain evidence="2 3">SZMC22713</strain>
    </source>
</reference>
<feature type="compositionally biased region" description="Low complexity" evidence="1">
    <location>
        <begin position="32"/>
        <end position="52"/>
    </location>
</feature>
<feature type="region of interest" description="Disordered" evidence="1">
    <location>
        <begin position="25"/>
        <end position="58"/>
    </location>
</feature>
<keyword evidence="3" id="KW-1185">Reference proteome</keyword>
<dbReference type="AlphaFoldDB" id="A0A4Y7Q4C7"/>
<dbReference type="Proteomes" id="UP000294933">
    <property type="component" value="Unassembled WGS sequence"/>
</dbReference>
<gene>
    <name evidence="2" type="ORF">BD410DRAFT_278944</name>
</gene>
<evidence type="ECO:0000256" key="1">
    <source>
        <dbReference type="SAM" id="MobiDB-lite"/>
    </source>
</evidence>
<protein>
    <submittedName>
        <fullName evidence="2">Uncharacterized protein</fullName>
    </submittedName>
</protein>
<accession>A0A4Y7Q4C7</accession>
<evidence type="ECO:0000313" key="3">
    <source>
        <dbReference type="Proteomes" id="UP000294933"/>
    </source>
</evidence>
<dbReference type="STRING" id="50990.A0A4Y7Q4C7"/>
<name>A0A4Y7Q4C7_9AGAM</name>
<evidence type="ECO:0000313" key="2">
    <source>
        <dbReference type="EMBL" id="TDL21779.1"/>
    </source>
</evidence>
<proteinExistence type="predicted"/>
<dbReference type="EMBL" id="ML170178">
    <property type="protein sequence ID" value="TDL21779.1"/>
    <property type="molecule type" value="Genomic_DNA"/>
</dbReference>